<proteinExistence type="predicted"/>
<dbReference type="RefSeq" id="WP_077849955.1">
    <property type="nucleotide sequence ID" value="NZ_LZZM01000234.1"/>
</dbReference>
<dbReference type="AlphaFoldDB" id="A0A1S8T084"/>
<organism evidence="1 2">
    <name type="scientific">Clostridium puniceum</name>
    <dbReference type="NCBI Taxonomy" id="29367"/>
    <lineage>
        <taxon>Bacteria</taxon>
        <taxon>Bacillati</taxon>
        <taxon>Bacillota</taxon>
        <taxon>Clostridia</taxon>
        <taxon>Eubacteriales</taxon>
        <taxon>Clostridiaceae</taxon>
        <taxon>Clostridium</taxon>
    </lineage>
</organism>
<accession>A0A1S8T084</accession>
<comment type="caution">
    <text evidence="1">The sequence shown here is derived from an EMBL/GenBank/DDBJ whole genome shotgun (WGS) entry which is preliminary data.</text>
</comment>
<reference evidence="1 2" key="1">
    <citation type="submission" date="2016-05" db="EMBL/GenBank/DDBJ databases">
        <title>Microbial solvent formation.</title>
        <authorList>
            <person name="Poehlein A."/>
            <person name="Montoya Solano J.D."/>
            <person name="Flitsch S."/>
            <person name="Krabben P."/>
            <person name="Duerre P."/>
            <person name="Daniel R."/>
        </authorList>
    </citation>
    <scope>NUCLEOTIDE SEQUENCE [LARGE SCALE GENOMIC DNA]</scope>
    <source>
        <strain evidence="1 2">DSM 2619</strain>
    </source>
</reference>
<dbReference type="STRING" id="29367.CLPUN_50650"/>
<dbReference type="Proteomes" id="UP000190890">
    <property type="component" value="Unassembled WGS sequence"/>
</dbReference>
<evidence type="ECO:0008006" key="3">
    <source>
        <dbReference type="Google" id="ProtNLM"/>
    </source>
</evidence>
<gene>
    <name evidence="1" type="ORF">CLPUN_50650</name>
</gene>
<dbReference type="OrthoDB" id="1930532at2"/>
<keyword evidence="2" id="KW-1185">Reference proteome</keyword>
<dbReference type="EMBL" id="LZZM01000234">
    <property type="protein sequence ID" value="OOM71073.1"/>
    <property type="molecule type" value="Genomic_DNA"/>
</dbReference>
<sequence length="101" mass="12158">MQSRLKYIKILKNICNYYGIDEENFVELLKNRDNKYLLLLILKNNHCLDKAEVKEIFKLKTSKGISNSLRLAEEKLLINRIFRERYFELEDNIEKSDMTNL</sequence>
<protein>
    <recommendedName>
        <fullName evidence="3">Ribose 5-phosphate isomerase</fullName>
    </recommendedName>
</protein>
<evidence type="ECO:0000313" key="2">
    <source>
        <dbReference type="Proteomes" id="UP000190890"/>
    </source>
</evidence>
<name>A0A1S8T084_9CLOT</name>
<evidence type="ECO:0000313" key="1">
    <source>
        <dbReference type="EMBL" id="OOM71073.1"/>
    </source>
</evidence>